<evidence type="ECO:0000256" key="1">
    <source>
        <dbReference type="SAM" id="Phobius"/>
    </source>
</evidence>
<feature type="transmembrane region" description="Helical" evidence="1">
    <location>
        <begin position="45"/>
        <end position="67"/>
    </location>
</feature>
<gene>
    <name evidence="2" type="ORF">C0081_14850</name>
</gene>
<keyword evidence="3" id="KW-1185">Reference proteome</keyword>
<protein>
    <recommendedName>
        <fullName evidence="4">DUF2259 domain-containing protein</fullName>
    </recommendedName>
</protein>
<dbReference type="Pfam" id="PF10016">
    <property type="entry name" value="DUF2259"/>
    <property type="match status" value="1"/>
</dbReference>
<sequence length="289" mass="31825">MIFLSKPCFAFSFPHLARIMAEFLTPRNAQVGAKGLDMIASMKKTVWLVVLLLITICVGPLLSGPVAQAGDAAEFRSHGFSADKMGRYFAFEEFGTQDGSGFPFSNIYIVDLQTDKWVPQTPIRILLEDESQPQLAARIQAFQQATPLMEKYGISNSGVMMAASPLNEVSDKAQLEFRQSINPLLSNQLGSYRLQLSNIDVRDLNNCGFQNGRVMGFSLSLTKPNGQSTTLHDESTAPQSRGCPSQYHLIAVFAPNRHREATYAVALVGVFSQGFEGPDLRYIAVPFSF</sequence>
<name>A0A2N5XNY0_9HYPH</name>
<keyword evidence="1" id="KW-0472">Membrane</keyword>
<keyword evidence="1" id="KW-1133">Transmembrane helix</keyword>
<proteinExistence type="predicted"/>
<evidence type="ECO:0000313" key="2">
    <source>
        <dbReference type="EMBL" id="PLW76185.1"/>
    </source>
</evidence>
<dbReference type="InterPro" id="IPR018725">
    <property type="entry name" value="DUF2259_secreted"/>
</dbReference>
<keyword evidence="1" id="KW-0812">Transmembrane</keyword>
<accession>A0A2N5XNY0</accession>
<evidence type="ECO:0000313" key="3">
    <source>
        <dbReference type="Proteomes" id="UP000234881"/>
    </source>
</evidence>
<reference evidence="2 3" key="1">
    <citation type="submission" date="2018-01" db="EMBL/GenBank/DDBJ databases">
        <title>The draft genome sequence of Cohaesibacter sp. H1304.</title>
        <authorList>
            <person name="Wang N.-N."/>
            <person name="Du Z.-J."/>
        </authorList>
    </citation>
    <scope>NUCLEOTIDE SEQUENCE [LARGE SCALE GENOMIC DNA]</scope>
    <source>
        <strain evidence="2 3">H1304</strain>
    </source>
</reference>
<organism evidence="2 3">
    <name type="scientific">Cohaesibacter celericrescens</name>
    <dbReference type="NCBI Taxonomy" id="2067669"/>
    <lineage>
        <taxon>Bacteria</taxon>
        <taxon>Pseudomonadati</taxon>
        <taxon>Pseudomonadota</taxon>
        <taxon>Alphaproteobacteria</taxon>
        <taxon>Hyphomicrobiales</taxon>
        <taxon>Cohaesibacteraceae</taxon>
    </lineage>
</organism>
<dbReference type="EMBL" id="PKUQ01000031">
    <property type="protein sequence ID" value="PLW76185.1"/>
    <property type="molecule type" value="Genomic_DNA"/>
</dbReference>
<comment type="caution">
    <text evidence="2">The sequence shown here is derived from an EMBL/GenBank/DDBJ whole genome shotgun (WGS) entry which is preliminary data.</text>
</comment>
<evidence type="ECO:0008006" key="4">
    <source>
        <dbReference type="Google" id="ProtNLM"/>
    </source>
</evidence>
<dbReference type="AlphaFoldDB" id="A0A2N5XNY0"/>
<dbReference type="Proteomes" id="UP000234881">
    <property type="component" value="Unassembled WGS sequence"/>
</dbReference>